<keyword evidence="5" id="KW-1185">Reference proteome</keyword>
<protein>
    <submittedName>
        <fullName evidence="4">GNAT family N-acetyltransferase</fullName>
    </submittedName>
</protein>
<dbReference type="Gene3D" id="3.40.630.30">
    <property type="match status" value="1"/>
</dbReference>
<proteinExistence type="predicted"/>
<name>A0A544VRC8_9MYCO</name>
<organism evidence="4 5">
    <name type="scientific">Mycolicibacterium hodleri</name>
    <dbReference type="NCBI Taxonomy" id="49897"/>
    <lineage>
        <taxon>Bacteria</taxon>
        <taxon>Bacillati</taxon>
        <taxon>Actinomycetota</taxon>
        <taxon>Actinomycetes</taxon>
        <taxon>Mycobacteriales</taxon>
        <taxon>Mycobacteriaceae</taxon>
        <taxon>Mycolicibacterium</taxon>
    </lineage>
</organism>
<evidence type="ECO:0000256" key="2">
    <source>
        <dbReference type="ARBA" id="ARBA00023315"/>
    </source>
</evidence>
<evidence type="ECO:0000313" key="5">
    <source>
        <dbReference type="Proteomes" id="UP000315759"/>
    </source>
</evidence>
<gene>
    <name evidence="4" type="ORF">D8S82_31695</name>
</gene>
<dbReference type="Proteomes" id="UP000315759">
    <property type="component" value="Unassembled WGS sequence"/>
</dbReference>
<dbReference type="InterPro" id="IPR050832">
    <property type="entry name" value="Bact_Acetyltransf"/>
</dbReference>
<dbReference type="SUPFAM" id="SSF55729">
    <property type="entry name" value="Acyl-CoA N-acyltransferases (Nat)"/>
    <property type="match status" value="1"/>
</dbReference>
<dbReference type="Pfam" id="PF00583">
    <property type="entry name" value="Acetyltransf_1"/>
    <property type="match status" value="1"/>
</dbReference>
<dbReference type="RefSeq" id="WP_142555896.1">
    <property type="nucleotide sequence ID" value="NZ_VIFX01000070.1"/>
</dbReference>
<dbReference type="AlphaFoldDB" id="A0A544VRC8"/>
<feature type="domain" description="N-acetyltransferase" evidence="3">
    <location>
        <begin position="20"/>
        <end position="159"/>
    </location>
</feature>
<comment type="caution">
    <text evidence="4">The sequence shown here is derived from an EMBL/GenBank/DDBJ whole genome shotgun (WGS) entry which is preliminary data.</text>
</comment>
<keyword evidence="2" id="KW-0012">Acyltransferase</keyword>
<evidence type="ECO:0000256" key="1">
    <source>
        <dbReference type="ARBA" id="ARBA00022679"/>
    </source>
</evidence>
<dbReference type="InterPro" id="IPR000182">
    <property type="entry name" value="GNAT_dom"/>
</dbReference>
<accession>A0A544VRC8</accession>
<reference evidence="4 5" key="1">
    <citation type="submission" date="2018-10" db="EMBL/GenBank/DDBJ databases">
        <title>Draft genome of Mycobacterium hodleri strain B.</title>
        <authorList>
            <person name="Amande T.J."/>
            <person name="Mcgenity T.J."/>
        </authorList>
    </citation>
    <scope>NUCLEOTIDE SEQUENCE [LARGE SCALE GENOMIC DNA]</scope>
    <source>
        <strain evidence="4 5">B</strain>
    </source>
</reference>
<dbReference type="CDD" id="cd04301">
    <property type="entry name" value="NAT_SF"/>
    <property type="match status" value="1"/>
</dbReference>
<dbReference type="PANTHER" id="PTHR43877">
    <property type="entry name" value="AMINOALKYLPHOSPHONATE N-ACETYLTRANSFERASE-RELATED-RELATED"/>
    <property type="match status" value="1"/>
</dbReference>
<dbReference type="InterPro" id="IPR016181">
    <property type="entry name" value="Acyl_CoA_acyltransferase"/>
</dbReference>
<evidence type="ECO:0000259" key="3">
    <source>
        <dbReference type="PROSITE" id="PS51186"/>
    </source>
</evidence>
<keyword evidence="1 4" id="KW-0808">Transferase</keyword>
<dbReference type="PANTHER" id="PTHR43877:SF1">
    <property type="entry name" value="ACETYLTRANSFERASE"/>
    <property type="match status" value="1"/>
</dbReference>
<dbReference type="GO" id="GO:0016747">
    <property type="term" value="F:acyltransferase activity, transferring groups other than amino-acyl groups"/>
    <property type="evidence" value="ECO:0007669"/>
    <property type="project" value="InterPro"/>
</dbReference>
<dbReference type="EMBL" id="VIFX01000070">
    <property type="protein sequence ID" value="TQR82525.1"/>
    <property type="molecule type" value="Genomic_DNA"/>
</dbReference>
<sequence length="159" mass="17495">MSAPAVTRLVEADWRVFATLRLRALTDTLGTGDRQYLEELAFTAAQWRRRLRAHAQFALLSGDELVGLIGAQRQSPDVVYLYSLWLEPGMRGRGLGRDLVIAAVDWARGHRARVVTLRVDADNATARGVYEQLGFGVVEGTTGPREARANEVTMSLSVG</sequence>
<evidence type="ECO:0000313" key="4">
    <source>
        <dbReference type="EMBL" id="TQR82525.1"/>
    </source>
</evidence>
<dbReference type="PROSITE" id="PS51186">
    <property type="entry name" value="GNAT"/>
    <property type="match status" value="1"/>
</dbReference>